<feature type="transmembrane region" description="Helical" evidence="7">
    <location>
        <begin position="277"/>
        <end position="294"/>
    </location>
</feature>
<feature type="domain" description="TRAP C4-dicarboxylate transport system permease DctM subunit" evidence="8">
    <location>
        <begin position="17"/>
        <end position="453"/>
    </location>
</feature>
<dbReference type="Pfam" id="PF06808">
    <property type="entry name" value="DctM"/>
    <property type="match status" value="1"/>
</dbReference>
<comment type="caution">
    <text evidence="7">Lacks conserved residue(s) required for the propagation of feature annotation.</text>
</comment>
<feature type="transmembrane region" description="Helical" evidence="7">
    <location>
        <begin position="393"/>
        <end position="416"/>
    </location>
</feature>
<feature type="transmembrane region" description="Helical" evidence="7">
    <location>
        <begin position="62"/>
        <end position="83"/>
    </location>
</feature>
<evidence type="ECO:0000256" key="2">
    <source>
        <dbReference type="ARBA" id="ARBA00022475"/>
    </source>
</evidence>
<feature type="transmembrane region" description="Helical" evidence="7">
    <location>
        <begin position="306"/>
        <end position="327"/>
    </location>
</feature>
<dbReference type="InterPro" id="IPR010656">
    <property type="entry name" value="DctM"/>
</dbReference>
<keyword evidence="10" id="KW-1185">Reference proteome</keyword>
<dbReference type="NCBIfam" id="TIGR00786">
    <property type="entry name" value="dctM"/>
    <property type="match status" value="1"/>
</dbReference>
<dbReference type="GO" id="GO:0005886">
    <property type="term" value="C:plasma membrane"/>
    <property type="evidence" value="ECO:0007669"/>
    <property type="project" value="UniProtKB-SubCell"/>
</dbReference>
<dbReference type="RefSeq" id="WP_044434985.1">
    <property type="nucleotide sequence ID" value="NZ_BJYZ01000037.1"/>
</dbReference>
<evidence type="ECO:0000256" key="4">
    <source>
        <dbReference type="ARBA" id="ARBA00022692"/>
    </source>
</evidence>
<feature type="transmembrane region" description="Helical" evidence="7">
    <location>
        <begin position="370"/>
        <end position="387"/>
    </location>
</feature>
<feature type="transmembrane region" description="Helical" evidence="7">
    <location>
        <begin position="428"/>
        <end position="450"/>
    </location>
</feature>
<evidence type="ECO:0000259" key="8">
    <source>
        <dbReference type="Pfam" id="PF06808"/>
    </source>
</evidence>
<evidence type="ECO:0000256" key="3">
    <source>
        <dbReference type="ARBA" id="ARBA00022519"/>
    </source>
</evidence>
<dbReference type="Proteomes" id="UP000321523">
    <property type="component" value="Unassembled WGS sequence"/>
</dbReference>
<keyword evidence="3 7" id="KW-0997">Cell inner membrane</keyword>
<evidence type="ECO:0000256" key="7">
    <source>
        <dbReference type="RuleBase" id="RU369079"/>
    </source>
</evidence>
<dbReference type="InterPro" id="IPR004681">
    <property type="entry name" value="TRAP_DctM"/>
</dbReference>
<keyword evidence="2" id="KW-1003">Cell membrane</keyword>
<feature type="transmembrane region" description="Helical" evidence="7">
    <location>
        <begin position="201"/>
        <end position="226"/>
    </location>
</feature>
<keyword evidence="6 7" id="KW-0472">Membrane</keyword>
<keyword evidence="5 7" id="KW-1133">Transmembrane helix</keyword>
<evidence type="ECO:0000313" key="9">
    <source>
        <dbReference type="EMBL" id="GEO42182.1"/>
    </source>
</evidence>
<comment type="caution">
    <text evidence="9">The sequence shown here is derived from an EMBL/GenBank/DDBJ whole genome shotgun (WGS) entry which is preliminary data.</text>
</comment>
<proteinExistence type="inferred from homology"/>
<dbReference type="AlphaFoldDB" id="A0A512E0E1"/>
<comment type="subcellular location">
    <subcellularLocation>
        <location evidence="1 7">Cell inner membrane</location>
        <topology evidence="1 7">Multi-pass membrane protein</topology>
    </subcellularLocation>
</comment>
<comment type="function">
    <text evidence="7">Part of the tripartite ATP-independent periplasmic (TRAP) transport system.</text>
</comment>
<evidence type="ECO:0000256" key="1">
    <source>
        <dbReference type="ARBA" id="ARBA00004429"/>
    </source>
</evidence>
<comment type="similarity">
    <text evidence="7">Belongs to the TRAP transporter large permease family.</text>
</comment>
<accession>A0A512E0E1</accession>
<comment type="subunit">
    <text evidence="7">The complex comprises the extracytoplasmic solute receptor protein and the two transmembrane proteins.</text>
</comment>
<dbReference type="EMBL" id="BJYZ01000037">
    <property type="protein sequence ID" value="GEO42182.1"/>
    <property type="molecule type" value="Genomic_DNA"/>
</dbReference>
<dbReference type="PANTHER" id="PTHR33362">
    <property type="entry name" value="SIALIC ACID TRAP TRANSPORTER PERMEASE PROTEIN SIAT-RELATED"/>
    <property type="match status" value="1"/>
</dbReference>
<gene>
    <name evidence="9" type="ORF">SAE02_63300</name>
</gene>
<evidence type="ECO:0000256" key="6">
    <source>
        <dbReference type="ARBA" id="ARBA00023136"/>
    </source>
</evidence>
<feature type="transmembrane region" description="Helical" evidence="7">
    <location>
        <begin position="339"/>
        <end position="363"/>
    </location>
</feature>
<name>A0A512E0E1_9PROT</name>
<dbReference type="OrthoDB" id="7339120at2"/>
<feature type="transmembrane region" description="Helical" evidence="7">
    <location>
        <begin position="247"/>
        <end position="271"/>
    </location>
</feature>
<keyword evidence="4 7" id="KW-0812">Transmembrane</keyword>
<reference evidence="9 10" key="1">
    <citation type="submission" date="2019-07" db="EMBL/GenBank/DDBJ databases">
        <title>Whole genome shotgun sequence of Skermanella aerolata NBRC 106429.</title>
        <authorList>
            <person name="Hosoyama A."/>
            <person name="Uohara A."/>
            <person name="Ohji S."/>
            <person name="Ichikawa N."/>
        </authorList>
    </citation>
    <scope>NUCLEOTIDE SEQUENCE [LARGE SCALE GENOMIC DNA]</scope>
    <source>
        <strain evidence="9 10">NBRC 106429</strain>
    </source>
</reference>
<keyword evidence="7" id="KW-0813">Transport</keyword>
<evidence type="ECO:0000313" key="10">
    <source>
        <dbReference type="Proteomes" id="UP000321523"/>
    </source>
</evidence>
<dbReference type="GO" id="GO:0022857">
    <property type="term" value="F:transmembrane transporter activity"/>
    <property type="evidence" value="ECO:0007669"/>
    <property type="project" value="UniProtKB-UniRule"/>
</dbReference>
<sequence>MDSILIGEALSVAMFFGVVAVLMLGFPVAFTLAGTSLIFAGIGWQFDAFNPALFGTLVSRYVGAMVNEVLVAVPLFVFMGVMLERSRIAEQLLVTMAQLFGSLRGGLGLSVIMVGALLAASTGIVGATVVTMGLLSLPAMLKAGYDPKLACGIICASGTLGQIIPPSTVLIFMGDILQGANAQAQMALGNFAPNPVSVGDLFVGAFIPGFILVGLYMGWTILIAILRPQAAPALEMTAEERRDLPKNVVVALVPALALIVAVLGSILTGIATPTESASVGAVGAMLLAAIRRQFNYAILRHVMMSTMQITSMVFVILFGASMFALVFRTLGGDALLEEFLTALPGGATGAMLFVMFLMFVLGFILDTFEIIFIVMPLTAPILLQMGIDPVWLGVMVGINLQTSFLTPPVGFSLFYLRSVAPASIGTNQIYRGVVPFVALQVTGLALVWIFPQLATWLPALVFK</sequence>
<organism evidence="9 10">
    <name type="scientific">Skermanella aerolata</name>
    <dbReference type="NCBI Taxonomy" id="393310"/>
    <lineage>
        <taxon>Bacteria</taxon>
        <taxon>Pseudomonadati</taxon>
        <taxon>Pseudomonadota</taxon>
        <taxon>Alphaproteobacteria</taxon>
        <taxon>Rhodospirillales</taxon>
        <taxon>Azospirillaceae</taxon>
        <taxon>Skermanella</taxon>
    </lineage>
</organism>
<feature type="transmembrane region" description="Helical" evidence="7">
    <location>
        <begin position="12"/>
        <end position="42"/>
    </location>
</feature>
<evidence type="ECO:0000256" key="5">
    <source>
        <dbReference type="ARBA" id="ARBA00022989"/>
    </source>
</evidence>
<protein>
    <recommendedName>
        <fullName evidence="7">TRAP transporter large permease protein</fullName>
    </recommendedName>
</protein>
<dbReference type="PANTHER" id="PTHR33362:SF7">
    <property type="entry name" value="SLL1103 PROTEIN"/>
    <property type="match status" value="1"/>
</dbReference>